<evidence type="ECO:0008006" key="4">
    <source>
        <dbReference type="Google" id="ProtNLM"/>
    </source>
</evidence>
<dbReference type="OrthoDB" id="5192475at2"/>
<feature type="chain" id="PRO_5038481561" description="DUF4333 domain-containing protein" evidence="1">
    <location>
        <begin position="24"/>
        <end position="128"/>
    </location>
</feature>
<keyword evidence="3" id="KW-1185">Reference proteome</keyword>
<reference evidence="2 3" key="1">
    <citation type="submission" date="2019-03" db="EMBL/GenBank/DDBJ databases">
        <title>Draft genome sequences of novel Actinobacteria.</title>
        <authorList>
            <person name="Sahin N."/>
            <person name="Ay H."/>
            <person name="Saygin H."/>
        </authorList>
    </citation>
    <scope>NUCLEOTIDE SEQUENCE [LARGE SCALE GENOMIC DNA]</scope>
    <source>
        <strain evidence="2 3">5K138</strain>
    </source>
</reference>
<dbReference type="InParanoid" id="A0A4R5DF47"/>
<dbReference type="EMBL" id="SMKZ01000019">
    <property type="protein sequence ID" value="TDE09255.1"/>
    <property type="molecule type" value="Genomic_DNA"/>
</dbReference>
<dbReference type="PROSITE" id="PS51257">
    <property type="entry name" value="PROKAR_LIPOPROTEIN"/>
    <property type="match status" value="1"/>
</dbReference>
<dbReference type="Proteomes" id="UP000294739">
    <property type="component" value="Unassembled WGS sequence"/>
</dbReference>
<sequence length="128" mass="13022">MQRTRRVPALLAAGILSGALVLSGCSEQLDQGLNDLAASALEDAVNQQLADAGITLEEGPDCSTDLTRDGNALTGDANCDAVAVDGRPVRAEFDGTLSSSGCSGSLAVYHDDTAVAQVDEIPDCSVSL</sequence>
<organism evidence="2 3">
    <name type="scientific">Jiangella asiatica</name>
    <dbReference type="NCBI Taxonomy" id="2530372"/>
    <lineage>
        <taxon>Bacteria</taxon>
        <taxon>Bacillati</taxon>
        <taxon>Actinomycetota</taxon>
        <taxon>Actinomycetes</taxon>
        <taxon>Jiangellales</taxon>
        <taxon>Jiangellaceae</taxon>
        <taxon>Jiangella</taxon>
    </lineage>
</organism>
<proteinExistence type="predicted"/>
<gene>
    <name evidence="2" type="ORF">E1269_14615</name>
</gene>
<dbReference type="RefSeq" id="WP_131895715.1">
    <property type="nucleotide sequence ID" value="NZ_SMKZ01000019.1"/>
</dbReference>
<evidence type="ECO:0000313" key="2">
    <source>
        <dbReference type="EMBL" id="TDE09255.1"/>
    </source>
</evidence>
<comment type="caution">
    <text evidence="2">The sequence shown here is derived from an EMBL/GenBank/DDBJ whole genome shotgun (WGS) entry which is preliminary data.</text>
</comment>
<evidence type="ECO:0000313" key="3">
    <source>
        <dbReference type="Proteomes" id="UP000294739"/>
    </source>
</evidence>
<name>A0A4R5DF47_9ACTN</name>
<accession>A0A4R5DF47</accession>
<protein>
    <recommendedName>
        <fullName evidence="4">DUF4333 domain-containing protein</fullName>
    </recommendedName>
</protein>
<dbReference type="AlphaFoldDB" id="A0A4R5DF47"/>
<keyword evidence="1" id="KW-0732">Signal</keyword>
<feature type="signal peptide" evidence="1">
    <location>
        <begin position="1"/>
        <end position="23"/>
    </location>
</feature>
<evidence type="ECO:0000256" key="1">
    <source>
        <dbReference type="SAM" id="SignalP"/>
    </source>
</evidence>